<feature type="transmembrane region" description="Helical" evidence="7">
    <location>
        <begin position="110"/>
        <end position="134"/>
    </location>
</feature>
<reference evidence="9 10" key="1">
    <citation type="submission" date="2016-11" db="EMBL/GenBank/DDBJ databases">
        <authorList>
            <person name="Jaros S."/>
            <person name="Januszkiewicz K."/>
            <person name="Wedrychowicz H."/>
        </authorList>
    </citation>
    <scope>NUCLEOTIDE SEQUENCE [LARGE SCALE GENOMIC DNA]</scope>
    <source>
        <strain evidence="9 10">DSM 18119</strain>
    </source>
</reference>
<evidence type="ECO:0000256" key="1">
    <source>
        <dbReference type="ARBA" id="ARBA00004141"/>
    </source>
</evidence>
<dbReference type="InterPro" id="IPR003362">
    <property type="entry name" value="Bact_transf"/>
</dbReference>
<evidence type="ECO:0000313" key="10">
    <source>
        <dbReference type="Proteomes" id="UP000184048"/>
    </source>
</evidence>
<evidence type="ECO:0000256" key="2">
    <source>
        <dbReference type="ARBA" id="ARBA00006464"/>
    </source>
</evidence>
<protein>
    <submittedName>
        <fullName evidence="9">Exopolysaccharide biosynthesis polyprenyl glycosylphosphotransferase</fullName>
    </submittedName>
</protein>
<dbReference type="InterPro" id="IPR017475">
    <property type="entry name" value="EPS_sugar_tfrase"/>
</dbReference>
<dbReference type="Pfam" id="PF02397">
    <property type="entry name" value="Bac_transf"/>
    <property type="match status" value="1"/>
</dbReference>
<feature type="domain" description="Bacterial sugar transferase" evidence="8">
    <location>
        <begin position="277"/>
        <end position="459"/>
    </location>
</feature>
<accession>A0A1M4UHK7</accession>
<dbReference type="GO" id="GO:0016780">
    <property type="term" value="F:phosphotransferase activity, for other substituted phosphate groups"/>
    <property type="evidence" value="ECO:0007669"/>
    <property type="project" value="TreeGrafter"/>
</dbReference>
<gene>
    <name evidence="9" type="ORF">SAMN02745131_00657</name>
</gene>
<evidence type="ECO:0000256" key="6">
    <source>
        <dbReference type="ARBA" id="ARBA00023136"/>
    </source>
</evidence>
<dbReference type="Gene3D" id="3.40.50.720">
    <property type="entry name" value="NAD(P)-binding Rossmann-like Domain"/>
    <property type="match status" value="1"/>
</dbReference>
<keyword evidence="10" id="KW-1185">Reference proteome</keyword>
<evidence type="ECO:0000259" key="8">
    <source>
        <dbReference type="Pfam" id="PF02397"/>
    </source>
</evidence>
<dbReference type="Proteomes" id="UP000184048">
    <property type="component" value="Unassembled WGS sequence"/>
</dbReference>
<comment type="similarity">
    <text evidence="2">Belongs to the bacterial sugar transferase family.</text>
</comment>
<keyword evidence="4 7" id="KW-0812">Transmembrane</keyword>
<keyword evidence="5 7" id="KW-1133">Transmembrane helix</keyword>
<keyword evidence="3 9" id="KW-0808">Transferase</keyword>
<comment type="subcellular location">
    <subcellularLocation>
        <location evidence="1">Membrane</location>
        <topology evidence="1">Multi-pass membrane protein</topology>
    </subcellularLocation>
</comment>
<feature type="transmembrane region" description="Helical" evidence="7">
    <location>
        <begin position="43"/>
        <end position="66"/>
    </location>
</feature>
<name>A0A1M4UHK7_9BACT</name>
<dbReference type="RefSeq" id="WP_072833804.1">
    <property type="nucleotide sequence ID" value="NZ_FQUU01000002.1"/>
</dbReference>
<feature type="transmembrane region" description="Helical" evidence="7">
    <location>
        <begin position="12"/>
        <end position="31"/>
    </location>
</feature>
<dbReference type="EMBL" id="FQUU01000002">
    <property type="protein sequence ID" value="SHE56187.1"/>
    <property type="molecule type" value="Genomic_DNA"/>
</dbReference>
<feature type="transmembrane region" description="Helical" evidence="7">
    <location>
        <begin position="78"/>
        <end position="98"/>
    </location>
</feature>
<feature type="transmembrane region" description="Helical" evidence="7">
    <location>
        <begin position="279"/>
        <end position="301"/>
    </location>
</feature>
<organism evidence="9 10">
    <name type="scientific">Flavisolibacter ginsengisoli DSM 18119</name>
    <dbReference type="NCBI Taxonomy" id="1121884"/>
    <lineage>
        <taxon>Bacteria</taxon>
        <taxon>Pseudomonadati</taxon>
        <taxon>Bacteroidota</taxon>
        <taxon>Chitinophagia</taxon>
        <taxon>Chitinophagales</taxon>
        <taxon>Chitinophagaceae</taxon>
        <taxon>Flavisolibacter</taxon>
    </lineage>
</organism>
<dbReference type="PANTHER" id="PTHR30576:SF0">
    <property type="entry name" value="UNDECAPRENYL-PHOSPHATE N-ACETYLGALACTOSAMINYL 1-PHOSPHATE TRANSFERASE-RELATED"/>
    <property type="match status" value="1"/>
</dbReference>
<evidence type="ECO:0000256" key="4">
    <source>
        <dbReference type="ARBA" id="ARBA00022692"/>
    </source>
</evidence>
<evidence type="ECO:0000313" key="9">
    <source>
        <dbReference type="EMBL" id="SHE56187.1"/>
    </source>
</evidence>
<evidence type="ECO:0000256" key="7">
    <source>
        <dbReference type="SAM" id="Phobius"/>
    </source>
</evidence>
<dbReference type="Pfam" id="PF13727">
    <property type="entry name" value="CoA_binding_3"/>
    <property type="match status" value="1"/>
</dbReference>
<proteinExistence type="inferred from homology"/>
<evidence type="ECO:0000256" key="3">
    <source>
        <dbReference type="ARBA" id="ARBA00022679"/>
    </source>
</evidence>
<dbReference type="GO" id="GO:0016020">
    <property type="term" value="C:membrane"/>
    <property type="evidence" value="ECO:0007669"/>
    <property type="project" value="UniProtKB-SubCell"/>
</dbReference>
<dbReference type="STRING" id="1121884.SAMN02745131_00657"/>
<sequence>MGNHRIIHPSWYALSDYAMGFLAWAGFFFLRKSLLQEVYETDYTFWLGVFFIPAGWLILYALVGSYHSLYKKSRLTETLRTFVCSFLGCILLFFLFILDDVHNNYTYYYKAFAALFFIHFSLTLIGRLIILTYAKIQLDSKAVRFKAIIVGHPLNAEKVFAESEKNLEREGYYVQGYIASGEAVGFSSVIEKLGDLEYLEQIIDEQEISLVIIAIDKNEQPLIAAIINRLSEKDVSIKIQANTLDILAGSVRTSNILGPVLIDLHTGLMPEWQLHIKRVIDVVLSFLFLLLLSPLLVYIAIKVRLSSAGAIIFIQERIGFKGKPFKMFKFRSMYENAEKDGPQLSSDGDPRITKWGRTMRKWRLDELPQLWNILRGDMSLVGPRPERKYYIEQVVAQFPYYKYLLKVKPGLTSWGMVQYGYAENIEGIMERSKFDLVYIENISLLLDFKILLHSMRIILLGKGK</sequence>
<dbReference type="AlphaFoldDB" id="A0A1M4UHK7"/>
<dbReference type="NCBIfam" id="TIGR03025">
    <property type="entry name" value="EPS_sugtrans"/>
    <property type="match status" value="1"/>
</dbReference>
<keyword evidence="6 7" id="KW-0472">Membrane</keyword>
<dbReference type="PANTHER" id="PTHR30576">
    <property type="entry name" value="COLANIC BIOSYNTHESIS UDP-GLUCOSE LIPID CARRIER TRANSFERASE"/>
    <property type="match status" value="1"/>
</dbReference>
<evidence type="ECO:0000256" key="5">
    <source>
        <dbReference type="ARBA" id="ARBA00022989"/>
    </source>
</evidence>